<keyword evidence="5" id="KW-0175">Coiled coil</keyword>
<dbReference type="CDD" id="cd14687">
    <property type="entry name" value="bZIP_ATF2"/>
    <property type="match status" value="1"/>
</dbReference>
<feature type="domain" description="BZIP" evidence="7">
    <location>
        <begin position="267"/>
        <end position="330"/>
    </location>
</feature>
<evidence type="ECO:0000256" key="5">
    <source>
        <dbReference type="SAM" id="Coils"/>
    </source>
</evidence>
<dbReference type="GO" id="GO:0003700">
    <property type="term" value="F:DNA-binding transcription factor activity"/>
    <property type="evidence" value="ECO:0007669"/>
    <property type="project" value="InterPro"/>
</dbReference>
<sequence>MEDPLTMSAADAFHMLDPEMPSFSYPDAYLDYHQVPDFFNPSYLSGAHTTTTSSAAAPTSYPSDDTTAPHSALTATAPLDFPKPHDDLSHFFADSPFSSPVPNQRFMPMKGQGQGGQQTYSPVWGVQQDGWSNGNGNNNNPISNNNNHHHHQAPASQQAPPLAILTSGFEPGDARTVVHHGQVTPGDSPETATSPGPGKGRASRRVSRKGKESISSIATATTTSSHDSGGRNSMTETSPPAEAPAKVKKPRKPRRSSKKTTTAEQAALKRETFLKRNREAAYKCRVKKKTQTEEVVERVKALGEDNRAKSAEVERLRREVEGLRGLLLPHYRVCGDERVVAYLDGLGSGGGGVGGCERERRERGACGFESGVE</sequence>
<organism evidence="8 9">
    <name type="scientific">Pseudogymnoascus destructans (strain ATCC MYA-4855 / 20631-21)</name>
    <name type="common">Bat white-nose syndrome fungus</name>
    <name type="synonym">Geomyces destructans</name>
    <dbReference type="NCBI Taxonomy" id="658429"/>
    <lineage>
        <taxon>Eukaryota</taxon>
        <taxon>Fungi</taxon>
        <taxon>Dikarya</taxon>
        <taxon>Ascomycota</taxon>
        <taxon>Pezizomycotina</taxon>
        <taxon>Leotiomycetes</taxon>
        <taxon>Thelebolales</taxon>
        <taxon>Thelebolaceae</taxon>
        <taxon>Pseudogymnoascus</taxon>
    </lineage>
</organism>
<feature type="region of interest" description="Disordered" evidence="6">
    <location>
        <begin position="108"/>
        <end position="158"/>
    </location>
</feature>
<evidence type="ECO:0000313" key="8">
    <source>
        <dbReference type="EMBL" id="ELR05590.1"/>
    </source>
</evidence>
<feature type="compositionally biased region" description="Low complexity" evidence="6">
    <location>
        <begin position="134"/>
        <end position="146"/>
    </location>
</feature>
<proteinExistence type="predicted"/>
<keyword evidence="2" id="KW-0805">Transcription regulation</keyword>
<dbReference type="PANTHER" id="PTHR19304">
    <property type="entry name" value="CYCLIC-AMP RESPONSE ELEMENT BINDING PROTEIN"/>
    <property type="match status" value="1"/>
</dbReference>
<feature type="region of interest" description="Disordered" evidence="6">
    <location>
        <begin position="50"/>
        <end position="79"/>
    </location>
</feature>
<feature type="coiled-coil region" evidence="5">
    <location>
        <begin position="299"/>
        <end position="326"/>
    </location>
</feature>
<dbReference type="VEuPathDB" id="FungiDB:GMDG_01781"/>
<feature type="compositionally biased region" description="Low complexity" evidence="6">
    <location>
        <begin position="213"/>
        <end position="225"/>
    </location>
</feature>
<dbReference type="Proteomes" id="UP000011064">
    <property type="component" value="Unassembled WGS sequence"/>
</dbReference>
<dbReference type="InterPro" id="IPR004827">
    <property type="entry name" value="bZIP"/>
</dbReference>
<dbReference type="GO" id="GO:0005634">
    <property type="term" value="C:nucleus"/>
    <property type="evidence" value="ECO:0007669"/>
    <property type="project" value="UniProtKB-SubCell"/>
</dbReference>
<keyword evidence="9" id="KW-1185">Reference proteome</keyword>
<comment type="subcellular location">
    <subcellularLocation>
        <location evidence="1">Nucleus</location>
    </subcellularLocation>
</comment>
<feature type="compositionally biased region" description="Basic residues" evidence="6">
    <location>
        <begin position="246"/>
        <end position="258"/>
    </location>
</feature>
<evidence type="ECO:0000256" key="6">
    <source>
        <dbReference type="SAM" id="MobiDB-lite"/>
    </source>
</evidence>
<gene>
    <name evidence="8" type="ORF">GMDG_01781</name>
</gene>
<feature type="compositionally biased region" description="Low complexity" evidence="6">
    <location>
        <begin position="50"/>
        <end position="60"/>
    </location>
</feature>
<dbReference type="AlphaFoldDB" id="L8FXB4"/>
<protein>
    <recommendedName>
        <fullName evidence="7">BZIP domain-containing protein</fullName>
    </recommendedName>
</protein>
<keyword evidence="3" id="KW-0804">Transcription</keyword>
<dbReference type="Pfam" id="PF00170">
    <property type="entry name" value="bZIP_1"/>
    <property type="match status" value="1"/>
</dbReference>
<evidence type="ECO:0000256" key="4">
    <source>
        <dbReference type="ARBA" id="ARBA00023242"/>
    </source>
</evidence>
<keyword evidence="4" id="KW-0539">Nucleus</keyword>
<dbReference type="SUPFAM" id="SSF57959">
    <property type="entry name" value="Leucine zipper domain"/>
    <property type="match status" value="1"/>
</dbReference>
<evidence type="ECO:0000256" key="2">
    <source>
        <dbReference type="ARBA" id="ARBA00023015"/>
    </source>
</evidence>
<dbReference type="OrthoDB" id="295274at2759"/>
<dbReference type="PROSITE" id="PS50217">
    <property type="entry name" value="BZIP"/>
    <property type="match status" value="1"/>
</dbReference>
<evidence type="ECO:0000313" key="9">
    <source>
        <dbReference type="Proteomes" id="UP000011064"/>
    </source>
</evidence>
<dbReference type="InterPro" id="IPR046347">
    <property type="entry name" value="bZIP_sf"/>
</dbReference>
<reference evidence="9" key="1">
    <citation type="submission" date="2010-09" db="EMBL/GenBank/DDBJ databases">
        <title>The genome sequence of Geomyces destructans 20631-21.</title>
        <authorList>
            <consortium name="The Broad Institute Genome Sequencing Platform"/>
            <person name="Cuomo C.A."/>
            <person name="Blehert D.S."/>
            <person name="Lorch J.M."/>
            <person name="Young S.K."/>
            <person name="Zeng Q."/>
            <person name="Gargeya S."/>
            <person name="Fitzgerald M."/>
            <person name="Haas B."/>
            <person name="Abouelleil A."/>
            <person name="Alvarado L."/>
            <person name="Arachchi H.M."/>
            <person name="Berlin A."/>
            <person name="Brown A."/>
            <person name="Chapman S.B."/>
            <person name="Chen Z."/>
            <person name="Dunbar C."/>
            <person name="Freedman E."/>
            <person name="Gearin G."/>
            <person name="Gellesch M."/>
            <person name="Goldberg J."/>
            <person name="Griggs A."/>
            <person name="Gujja S."/>
            <person name="Heiman D."/>
            <person name="Howarth C."/>
            <person name="Larson L."/>
            <person name="Lui A."/>
            <person name="MacDonald P.J.P."/>
            <person name="Montmayeur A."/>
            <person name="Murphy C."/>
            <person name="Neiman D."/>
            <person name="Pearson M."/>
            <person name="Priest M."/>
            <person name="Roberts A."/>
            <person name="Saif S."/>
            <person name="Shea T."/>
            <person name="Shenoy N."/>
            <person name="Sisk P."/>
            <person name="Stolte C."/>
            <person name="Sykes S."/>
            <person name="Wortman J."/>
            <person name="Nusbaum C."/>
            <person name="Birren B."/>
        </authorList>
    </citation>
    <scope>NUCLEOTIDE SEQUENCE [LARGE SCALE GENOMIC DNA]</scope>
    <source>
        <strain evidence="9">ATCC MYA-4855 / 20631-21</strain>
    </source>
</reference>
<evidence type="ECO:0000256" key="1">
    <source>
        <dbReference type="ARBA" id="ARBA00004123"/>
    </source>
</evidence>
<evidence type="ECO:0000256" key="3">
    <source>
        <dbReference type="ARBA" id="ARBA00023163"/>
    </source>
</evidence>
<dbReference type="STRING" id="658429.L8FXB4"/>
<dbReference type="SMART" id="SM00338">
    <property type="entry name" value="BRLZ"/>
    <property type="match status" value="1"/>
</dbReference>
<feature type="compositionally biased region" description="Polar residues" evidence="6">
    <location>
        <begin position="226"/>
        <end position="237"/>
    </location>
</feature>
<dbReference type="InterPro" id="IPR051027">
    <property type="entry name" value="bZIP_transcription_factors"/>
</dbReference>
<accession>L8FXB4</accession>
<dbReference type="EMBL" id="GL573191">
    <property type="protein sequence ID" value="ELR05590.1"/>
    <property type="molecule type" value="Genomic_DNA"/>
</dbReference>
<dbReference type="Gene3D" id="1.20.5.170">
    <property type="match status" value="1"/>
</dbReference>
<name>L8FXB4_PSED2</name>
<feature type="region of interest" description="Disordered" evidence="6">
    <location>
        <begin position="178"/>
        <end position="265"/>
    </location>
</feature>
<dbReference type="HOGENOM" id="CLU_040955_0_0_1"/>
<evidence type="ECO:0000259" key="7">
    <source>
        <dbReference type="PROSITE" id="PS50217"/>
    </source>
</evidence>
<dbReference type="InParanoid" id="L8FXB4"/>